<gene>
    <name evidence="2" type="ORF">AVDCRST_MAG64-2274</name>
</gene>
<feature type="region of interest" description="Disordered" evidence="1">
    <location>
        <begin position="85"/>
        <end position="126"/>
    </location>
</feature>
<dbReference type="EMBL" id="CADCUQ010000509">
    <property type="protein sequence ID" value="CAA9410247.1"/>
    <property type="molecule type" value="Genomic_DNA"/>
</dbReference>
<feature type="region of interest" description="Disordered" evidence="1">
    <location>
        <begin position="1"/>
        <end position="46"/>
    </location>
</feature>
<feature type="non-terminal residue" evidence="2">
    <location>
        <position position="126"/>
    </location>
</feature>
<name>A0A6J4P9V9_9BACT</name>
<feature type="compositionally biased region" description="Basic residues" evidence="1">
    <location>
        <begin position="94"/>
        <end position="104"/>
    </location>
</feature>
<proteinExistence type="predicted"/>
<accession>A0A6J4P9V9</accession>
<sequence length="126" mass="13269">GRLRDPRARGGAPAGDGRHGAGPAPAIGRLGAPRAPAARAGVHHHRHPAAVPLHAVLLAAVVEPRAAGFAAVRRARQLRERLHRLHVPPGGAQHRGHHGLRRAHRDGDRRRPGAAAGPQVPRPGHR</sequence>
<protein>
    <submittedName>
        <fullName evidence="2">Various polyols ABC transporter, permease protein 1</fullName>
    </submittedName>
</protein>
<evidence type="ECO:0000256" key="1">
    <source>
        <dbReference type="SAM" id="MobiDB-lite"/>
    </source>
</evidence>
<evidence type="ECO:0000313" key="2">
    <source>
        <dbReference type="EMBL" id="CAA9410247.1"/>
    </source>
</evidence>
<feature type="non-terminal residue" evidence="2">
    <location>
        <position position="1"/>
    </location>
</feature>
<reference evidence="2" key="1">
    <citation type="submission" date="2020-02" db="EMBL/GenBank/DDBJ databases">
        <authorList>
            <person name="Meier V. D."/>
        </authorList>
    </citation>
    <scope>NUCLEOTIDE SEQUENCE</scope>
    <source>
        <strain evidence="2">AVDCRST_MAG64</strain>
    </source>
</reference>
<dbReference type="AlphaFoldDB" id="A0A6J4P9V9"/>
<organism evidence="2">
    <name type="scientific">uncultured Phycisphaerae bacterium</name>
    <dbReference type="NCBI Taxonomy" id="904963"/>
    <lineage>
        <taxon>Bacteria</taxon>
        <taxon>Pseudomonadati</taxon>
        <taxon>Planctomycetota</taxon>
        <taxon>Phycisphaerae</taxon>
        <taxon>environmental samples</taxon>
    </lineage>
</organism>
<feature type="compositionally biased region" description="Low complexity" evidence="1">
    <location>
        <begin position="21"/>
        <end position="40"/>
    </location>
</feature>